<dbReference type="GO" id="GO:1990904">
    <property type="term" value="C:ribonucleoprotein complex"/>
    <property type="evidence" value="ECO:0007669"/>
    <property type="project" value="UniProtKB-KW"/>
</dbReference>
<dbReference type="InterPro" id="IPR028909">
    <property type="entry name" value="bL21-like"/>
</dbReference>
<dbReference type="PROSITE" id="PS01169">
    <property type="entry name" value="RIBOSOMAL_L21"/>
    <property type="match status" value="1"/>
</dbReference>
<evidence type="ECO:0000256" key="1">
    <source>
        <dbReference type="ARBA" id="ARBA00008563"/>
    </source>
</evidence>
<evidence type="ECO:0000256" key="8">
    <source>
        <dbReference type="SAM" id="MobiDB-lite"/>
    </source>
</evidence>
<dbReference type="GO" id="GO:0005737">
    <property type="term" value="C:cytoplasm"/>
    <property type="evidence" value="ECO:0007669"/>
    <property type="project" value="UniProtKB-ARBA"/>
</dbReference>
<dbReference type="NCBIfam" id="TIGR00061">
    <property type="entry name" value="L21"/>
    <property type="match status" value="1"/>
</dbReference>
<evidence type="ECO:0000256" key="7">
    <source>
        <dbReference type="RuleBase" id="RU000562"/>
    </source>
</evidence>
<dbReference type="InterPro" id="IPR036164">
    <property type="entry name" value="bL21-like_sf"/>
</dbReference>
<keyword evidence="3 6" id="KW-0694">RNA-binding</keyword>
<keyword evidence="5 6" id="KW-0687">Ribonucleoprotein</keyword>
<evidence type="ECO:0000256" key="4">
    <source>
        <dbReference type="ARBA" id="ARBA00022980"/>
    </source>
</evidence>
<dbReference type="EMBL" id="CAADFL010000027">
    <property type="protein sequence ID" value="VFK06894.1"/>
    <property type="molecule type" value="Genomic_DNA"/>
</dbReference>
<dbReference type="PANTHER" id="PTHR21349">
    <property type="entry name" value="50S RIBOSOMAL PROTEIN L21"/>
    <property type="match status" value="1"/>
</dbReference>
<accession>A0A450VQ43</accession>
<evidence type="ECO:0000313" key="9">
    <source>
        <dbReference type="EMBL" id="VFJ54709.1"/>
    </source>
</evidence>
<dbReference type="AlphaFoldDB" id="A0A450VQ43"/>
<reference evidence="11" key="1">
    <citation type="submission" date="2019-02" db="EMBL/GenBank/DDBJ databases">
        <authorList>
            <person name="Gruber-Vodicka R. H."/>
            <person name="Seah K. B. B."/>
        </authorList>
    </citation>
    <scope>NUCLEOTIDE SEQUENCE</scope>
    <source>
        <strain evidence="10">BECK_BZ163</strain>
        <strain evidence="11">BECK_BZ164</strain>
        <strain evidence="9">BECK_BZ165</strain>
    </source>
</reference>
<feature type="region of interest" description="Disordered" evidence="8">
    <location>
        <begin position="107"/>
        <end position="132"/>
    </location>
</feature>
<evidence type="ECO:0000313" key="11">
    <source>
        <dbReference type="EMBL" id="VFK06894.1"/>
    </source>
</evidence>
<dbReference type="EMBL" id="CAADFA010000143">
    <property type="protein sequence ID" value="VFJ54709.1"/>
    <property type="molecule type" value="Genomic_DNA"/>
</dbReference>
<dbReference type="GO" id="GO:0019843">
    <property type="term" value="F:rRNA binding"/>
    <property type="evidence" value="ECO:0007669"/>
    <property type="project" value="UniProtKB-UniRule"/>
</dbReference>
<keyword evidence="4 6" id="KW-0689">Ribosomal protein</keyword>
<dbReference type="InterPro" id="IPR001787">
    <property type="entry name" value="Ribosomal_bL21"/>
</dbReference>
<dbReference type="GO" id="GO:0005840">
    <property type="term" value="C:ribosome"/>
    <property type="evidence" value="ECO:0007669"/>
    <property type="project" value="UniProtKB-KW"/>
</dbReference>
<evidence type="ECO:0000256" key="2">
    <source>
        <dbReference type="ARBA" id="ARBA00022730"/>
    </source>
</evidence>
<comment type="similarity">
    <text evidence="1 6 7">Belongs to the bacterial ribosomal protein bL21 family.</text>
</comment>
<dbReference type="GO" id="GO:0003735">
    <property type="term" value="F:structural constituent of ribosome"/>
    <property type="evidence" value="ECO:0007669"/>
    <property type="project" value="InterPro"/>
</dbReference>
<protein>
    <recommendedName>
        <fullName evidence="6">Large ribosomal subunit protein bL21</fullName>
    </recommendedName>
</protein>
<dbReference type="HAMAP" id="MF_01363">
    <property type="entry name" value="Ribosomal_bL21"/>
    <property type="match status" value="1"/>
</dbReference>
<dbReference type="EMBL" id="CAADEZ010000542">
    <property type="protein sequence ID" value="VFJ70341.1"/>
    <property type="molecule type" value="Genomic_DNA"/>
</dbReference>
<evidence type="ECO:0000256" key="6">
    <source>
        <dbReference type="HAMAP-Rule" id="MF_01363"/>
    </source>
</evidence>
<evidence type="ECO:0000313" key="10">
    <source>
        <dbReference type="EMBL" id="VFJ70341.1"/>
    </source>
</evidence>
<proteinExistence type="inferred from homology"/>
<gene>
    <name evidence="6" type="primary">rplU</name>
    <name evidence="10" type="ORF">BECKFM1743A_GA0114220_105423</name>
    <name evidence="11" type="ORF">BECKFM1743B_GA0114221_100278</name>
    <name evidence="9" type="ORF">BECKFM1743C_GA0114222_101431</name>
</gene>
<dbReference type="SUPFAM" id="SSF141091">
    <property type="entry name" value="L21p-like"/>
    <property type="match status" value="1"/>
</dbReference>
<dbReference type="Pfam" id="PF00829">
    <property type="entry name" value="Ribosomal_L21p"/>
    <property type="match status" value="1"/>
</dbReference>
<organism evidence="11">
    <name type="scientific">Candidatus Kentrum sp. FM</name>
    <dbReference type="NCBI Taxonomy" id="2126340"/>
    <lineage>
        <taxon>Bacteria</taxon>
        <taxon>Pseudomonadati</taxon>
        <taxon>Pseudomonadota</taxon>
        <taxon>Gammaproteobacteria</taxon>
        <taxon>Candidatus Kentrum</taxon>
    </lineage>
</organism>
<dbReference type="InterPro" id="IPR018258">
    <property type="entry name" value="Ribosomal_bL21_CS"/>
</dbReference>
<name>A0A450VQ43_9GAMM</name>
<keyword evidence="2 6" id="KW-0699">rRNA-binding</keyword>
<evidence type="ECO:0000256" key="5">
    <source>
        <dbReference type="ARBA" id="ARBA00023274"/>
    </source>
</evidence>
<evidence type="ECO:0000256" key="3">
    <source>
        <dbReference type="ARBA" id="ARBA00022884"/>
    </source>
</evidence>
<dbReference type="GO" id="GO:0006412">
    <property type="term" value="P:translation"/>
    <property type="evidence" value="ECO:0007669"/>
    <property type="project" value="UniProtKB-UniRule"/>
</dbReference>
<sequence>MTGGKQYRVQVGDSLRVEKLAAEAGEPITLDKVLMVGAGENVAVGTPYLEGGEVSAKINSHGRGKKIRITKFKRRKNYRRTQGHRQAFTELEITAINAAGFSEILPADLSSGEESEPAFDAAGDLDTGSEET</sequence>
<comment type="subunit">
    <text evidence="6">Part of the 50S ribosomal subunit. Contacts protein L20.</text>
</comment>
<dbReference type="PANTHER" id="PTHR21349:SF0">
    <property type="entry name" value="LARGE RIBOSOMAL SUBUNIT PROTEIN BL21M"/>
    <property type="match status" value="1"/>
</dbReference>
<comment type="function">
    <text evidence="6 7">This protein binds to 23S rRNA in the presence of protein L20.</text>
</comment>